<evidence type="ECO:0000313" key="4">
    <source>
        <dbReference type="EMBL" id="QDV26956.1"/>
    </source>
</evidence>
<keyword evidence="2 4" id="KW-0012">Acyltransferase</keyword>
<sequence length="217" mass="23617">MAQSSDNSLTMPRLERWIVCNNALVTFPRSPNGFEIEHLLLRVGQRGRSLAESMKLVIRKAELKDAIAAWNIRNVAILAQCTGHYPNEQLAAWTAGEITDAFIQSVARHWYVATLNESVVGTGMLDHANGQVDAVFVRPERMGTGVGHSIMAHLESRAIAAGLTLLTLNSTLNAAPFYRKCGFVGEQRGVYESSRGISLACIPMAKQLARAAVAGEQ</sequence>
<evidence type="ECO:0000256" key="1">
    <source>
        <dbReference type="ARBA" id="ARBA00022679"/>
    </source>
</evidence>
<dbReference type="Pfam" id="PF13673">
    <property type="entry name" value="Acetyltransf_10"/>
    <property type="match status" value="1"/>
</dbReference>
<feature type="domain" description="N-acetyltransferase" evidence="3">
    <location>
        <begin position="56"/>
        <end position="209"/>
    </location>
</feature>
<reference evidence="4 5" key="1">
    <citation type="submission" date="2019-02" db="EMBL/GenBank/DDBJ databases">
        <title>Deep-cultivation of Planctomycetes and their phenomic and genomic characterization uncovers novel biology.</title>
        <authorList>
            <person name="Wiegand S."/>
            <person name="Jogler M."/>
            <person name="Boedeker C."/>
            <person name="Pinto D."/>
            <person name="Vollmers J."/>
            <person name="Rivas-Marin E."/>
            <person name="Kohn T."/>
            <person name="Peeters S.H."/>
            <person name="Heuer A."/>
            <person name="Rast P."/>
            <person name="Oberbeckmann S."/>
            <person name="Bunk B."/>
            <person name="Jeske O."/>
            <person name="Meyerdierks A."/>
            <person name="Storesund J.E."/>
            <person name="Kallscheuer N."/>
            <person name="Luecker S."/>
            <person name="Lage O.M."/>
            <person name="Pohl T."/>
            <person name="Merkel B.J."/>
            <person name="Hornburger P."/>
            <person name="Mueller R.-W."/>
            <person name="Bruemmer F."/>
            <person name="Labrenz M."/>
            <person name="Spormann A.M."/>
            <person name="Op den Camp H."/>
            <person name="Overmann J."/>
            <person name="Amann R."/>
            <person name="Jetten M.S.M."/>
            <person name="Mascher T."/>
            <person name="Medema M.H."/>
            <person name="Devos D.P."/>
            <person name="Kaster A.-K."/>
            <person name="Ovreas L."/>
            <person name="Rohde M."/>
            <person name="Galperin M.Y."/>
            <person name="Jogler C."/>
        </authorList>
    </citation>
    <scope>NUCLEOTIDE SEQUENCE [LARGE SCALE GENOMIC DNA]</scope>
    <source>
        <strain evidence="4 5">Q31a</strain>
    </source>
</reference>
<dbReference type="InterPro" id="IPR050832">
    <property type="entry name" value="Bact_Acetyltransf"/>
</dbReference>
<dbReference type="PANTHER" id="PTHR43877">
    <property type="entry name" value="AMINOALKYLPHOSPHONATE N-ACETYLTRANSFERASE-RELATED-RELATED"/>
    <property type="match status" value="1"/>
</dbReference>
<dbReference type="InterPro" id="IPR016181">
    <property type="entry name" value="Acyl_CoA_acyltransferase"/>
</dbReference>
<evidence type="ECO:0000313" key="5">
    <source>
        <dbReference type="Proteomes" id="UP000318017"/>
    </source>
</evidence>
<dbReference type="AlphaFoldDB" id="A0A518GEC9"/>
<proteinExistence type="predicted"/>
<name>A0A518GEC9_9BACT</name>
<dbReference type="GO" id="GO:0016747">
    <property type="term" value="F:acyltransferase activity, transferring groups other than amino-acyl groups"/>
    <property type="evidence" value="ECO:0007669"/>
    <property type="project" value="InterPro"/>
</dbReference>
<dbReference type="Proteomes" id="UP000318017">
    <property type="component" value="Chromosome"/>
</dbReference>
<evidence type="ECO:0000259" key="3">
    <source>
        <dbReference type="PROSITE" id="PS51186"/>
    </source>
</evidence>
<dbReference type="KEGG" id="ahel:Q31a_53360"/>
<keyword evidence="5" id="KW-1185">Reference proteome</keyword>
<organism evidence="4 5">
    <name type="scientific">Aureliella helgolandensis</name>
    <dbReference type="NCBI Taxonomy" id="2527968"/>
    <lineage>
        <taxon>Bacteria</taxon>
        <taxon>Pseudomonadati</taxon>
        <taxon>Planctomycetota</taxon>
        <taxon>Planctomycetia</taxon>
        <taxon>Pirellulales</taxon>
        <taxon>Pirellulaceae</taxon>
        <taxon>Aureliella</taxon>
    </lineage>
</organism>
<evidence type="ECO:0000256" key="2">
    <source>
        <dbReference type="ARBA" id="ARBA00023315"/>
    </source>
</evidence>
<dbReference type="CDD" id="cd04301">
    <property type="entry name" value="NAT_SF"/>
    <property type="match status" value="1"/>
</dbReference>
<dbReference type="SUPFAM" id="SSF55729">
    <property type="entry name" value="Acyl-CoA N-acyltransferases (Nat)"/>
    <property type="match status" value="1"/>
</dbReference>
<dbReference type="Gene3D" id="3.40.630.30">
    <property type="match status" value="1"/>
</dbReference>
<keyword evidence="1 4" id="KW-0808">Transferase</keyword>
<dbReference type="InterPro" id="IPR000182">
    <property type="entry name" value="GNAT_dom"/>
</dbReference>
<protein>
    <submittedName>
        <fullName evidence="4">Putative acyltransferase</fullName>
    </submittedName>
</protein>
<gene>
    <name evidence="4" type="ORF">Q31a_53360</name>
</gene>
<dbReference type="PANTHER" id="PTHR43877:SF2">
    <property type="entry name" value="AMINOALKYLPHOSPHONATE N-ACETYLTRANSFERASE-RELATED"/>
    <property type="match status" value="1"/>
</dbReference>
<dbReference type="EMBL" id="CP036298">
    <property type="protein sequence ID" value="QDV26956.1"/>
    <property type="molecule type" value="Genomic_DNA"/>
</dbReference>
<dbReference type="PROSITE" id="PS51186">
    <property type="entry name" value="GNAT"/>
    <property type="match status" value="1"/>
</dbReference>
<accession>A0A518GEC9</accession>